<dbReference type="Proteomes" id="UP001162131">
    <property type="component" value="Unassembled WGS sequence"/>
</dbReference>
<protein>
    <recommendedName>
        <fullName evidence="5">CRC domain-containing protein</fullName>
    </recommendedName>
</protein>
<dbReference type="GO" id="GO:0006355">
    <property type="term" value="P:regulation of DNA-templated transcription"/>
    <property type="evidence" value="ECO:0007669"/>
    <property type="project" value="TreeGrafter"/>
</dbReference>
<accession>A0AAU9ISI3</accession>
<evidence type="ECO:0000256" key="2">
    <source>
        <dbReference type="ARBA" id="ARBA00007267"/>
    </source>
</evidence>
<dbReference type="PROSITE" id="PS51634">
    <property type="entry name" value="CRC"/>
    <property type="match status" value="1"/>
</dbReference>
<feature type="region of interest" description="Disordered" evidence="4">
    <location>
        <begin position="117"/>
        <end position="143"/>
    </location>
</feature>
<evidence type="ECO:0000313" key="7">
    <source>
        <dbReference type="Proteomes" id="UP001162131"/>
    </source>
</evidence>
<dbReference type="AlphaFoldDB" id="A0AAU9ISI3"/>
<name>A0AAU9ISI3_9CILI</name>
<dbReference type="SMART" id="SM01114">
    <property type="entry name" value="CXC"/>
    <property type="match status" value="2"/>
</dbReference>
<dbReference type="InterPro" id="IPR033467">
    <property type="entry name" value="Tesmin/TSO1-like_CXC"/>
</dbReference>
<dbReference type="Pfam" id="PF03638">
    <property type="entry name" value="TCR"/>
    <property type="match status" value="2"/>
</dbReference>
<gene>
    <name evidence="6" type="ORF">BSTOLATCC_MIC16788</name>
</gene>
<proteinExistence type="inferred from homology"/>
<keyword evidence="3" id="KW-0539">Nucleus</keyword>
<dbReference type="EMBL" id="CAJZBQ010000016">
    <property type="protein sequence ID" value="CAG9316681.1"/>
    <property type="molecule type" value="Genomic_DNA"/>
</dbReference>
<sequence length="273" mass="31055">MEIKKEEDNDPLIANEVFIGASTPQRPSHRPISHPSPFSQFCMSSLSPLPPTNLIYSPYPANHQDLTPRNLWPLNSPLQTETHPPKPSTHRYIQKLDFKSFPTTLKFHASSLTVQVRISQESPSSPQDIPKTRPRKKSRPRYDAPKQVTCNCSKSRCLKLYCDCFSSNQYCKDCACKDCLNRVECEAVRKEAANLVLDRNPSAFKPKINSIVVNSELKGKHNRGCNCKKSACLKKYCECYQSGIKCSDTCKCEGCENKEEDRPVKRKKEKINK</sequence>
<organism evidence="6 7">
    <name type="scientific">Blepharisma stoltei</name>
    <dbReference type="NCBI Taxonomy" id="1481888"/>
    <lineage>
        <taxon>Eukaryota</taxon>
        <taxon>Sar</taxon>
        <taxon>Alveolata</taxon>
        <taxon>Ciliophora</taxon>
        <taxon>Postciliodesmatophora</taxon>
        <taxon>Heterotrichea</taxon>
        <taxon>Heterotrichida</taxon>
        <taxon>Blepharismidae</taxon>
        <taxon>Blepharisma</taxon>
    </lineage>
</organism>
<dbReference type="PANTHER" id="PTHR12446">
    <property type="entry name" value="TESMIN/TSO1-RELATED"/>
    <property type="match status" value="1"/>
</dbReference>
<dbReference type="InterPro" id="IPR028307">
    <property type="entry name" value="Lin-54_fam"/>
</dbReference>
<comment type="subcellular location">
    <subcellularLocation>
        <location evidence="1">Nucleus</location>
    </subcellularLocation>
</comment>
<evidence type="ECO:0000256" key="3">
    <source>
        <dbReference type="ARBA" id="ARBA00023242"/>
    </source>
</evidence>
<comment type="similarity">
    <text evidence="2">Belongs to the lin-54 family.</text>
</comment>
<reference evidence="6" key="1">
    <citation type="submission" date="2021-09" db="EMBL/GenBank/DDBJ databases">
        <authorList>
            <consortium name="AG Swart"/>
            <person name="Singh M."/>
            <person name="Singh A."/>
            <person name="Seah K."/>
            <person name="Emmerich C."/>
        </authorList>
    </citation>
    <scope>NUCLEOTIDE SEQUENCE</scope>
    <source>
        <strain evidence="6">ATCC30299</strain>
    </source>
</reference>
<evidence type="ECO:0000259" key="5">
    <source>
        <dbReference type="PROSITE" id="PS51634"/>
    </source>
</evidence>
<evidence type="ECO:0000256" key="1">
    <source>
        <dbReference type="ARBA" id="ARBA00004123"/>
    </source>
</evidence>
<keyword evidence="7" id="KW-1185">Reference proteome</keyword>
<comment type="caution">
    <text evidence="6">The sequence shown here is derived from an EMBL/GenBank/DDBJ whole genome shotgun (WGS) entry which is preliminary data.</text>
</comment>
<dbReference type="PANTHER" id="PTHR12446:SF34">
    <property type="entry name" value="PROTEIN LIN-54 HOMOLOG"/>
    <property type="match status" value="1"/>
</dbReference>
<evidence type="ECO:0000313" key="6">
    <source>
        <dbReference type="EMBL" id="CAG9316681.1"/>
    </source>
</evidence>
<dbReference type="GO" id="GO:0005634">
    <property type="term" value="C:nucleus"/>
    <property type="evidence" value="ECO:0007669"/>
    <property type="project" value="UniProtKB-SubCell"/>
</dbReference>
<feature type="region of interest" description="Disordered" evidence="4">
    <location>
        <begin position="1"/>
        <end position="35"/>
    </location>
</feature>
<dbReference type="InterPro" id="IPR005172">
    <property type="entry name" value="CRC"/>
</dbReference>
<evidence type="ECO:0000256" key="4">
    <source>
        <dbReference type="SAM" id="MobiDB-lite"/>
    </source>
</evidence>
<feature type="domain" description="CRC" evidence="5">
    <location>
        <begin position="146"/>
        <end position="260"/>
    </location>
</feature>
<feature type="compositionally biased region" description="Polar residues" evidence="4">
    <location>
        <begin position="117"/>
        <end position="127"/>
    </location>
</feature>